<dbReference type="PANTHER" id="PTHR10900">
    <property type="entry name" value="PERIOSTIN-RELATED"/>
    <property type="match status" value="1"/>
</dbReference>
<protein>
    <submittedName>
        <fullName evidence="2">Fasciclin domain protein</fullName>
    </submittedName>
</protein>
<dbReference type="HOGENOM" id="CLU_374946_0_0_10"/>
<dbReference type="PROSITE" id="PS51257">
    <property type="entry name" value="PROKAR_LIPOPROTEIN"/>
    <property type="match status" value="1"/>
</dbReference>
<dbReference type="Pfam" id="PF02469">
    <property type="entry name" value="Fasciclin"/>
    <property type="match status" value="1"/>
</dbReference>
<comment type="caution">
    <text evidence="2">The sequence shown here is derived from an EMBL/GenBank/DDBJ whole genome shotgun (WGS) entry which is preliminary data.</text>
</comment>
<dbReference type="AlphaFoldDB" id="C2FWX0"/>
<name>C2FWX0_SPHSI</name>
<proteinExistence type="predicted"/>
<dbReference type="InterPro" id="IPR000782">
    <property type="entry name" value="FAS1_domain"/>
</dbReference>
<dbReference type="PROSITE" id="PS50213">
    <property type="entry name" value="FAS1"/>
    <property type="match status" value="1"/>
</dbReference>
<dbReference type="SUPFAM" id="SSF82153">
    <property type="entry name" value="FAS1 domain"/>
    <property type="match status" value="4"/>
</dbReference>
<dbReference type="InterPro" id="IPR036378">
    <property type="entry name" value="FAS1_dom_sf"/>
</dbReference>
<reference evidence="2 3" key="1">
    <citation type="submission" date="2009-01" db="EMBL/GenBank/DDBJ databases">
        <authorList>
            <person name="Qin X."/>
            <person name="Bachman B."/>
            <person name="Battles P."/>
            <person name="Bell A."/>
            <person name="Bess C."/>
            <person name="Bickham C."/>
            <person name="Chaboub L."/>
            <person name="Chen D."/>
            <person name="Coyle M."/>
            <person name="Deiros D.R."/>
            <person name="Dinh H."/>
            <person name="Forbes L."/>
            <person name="Fowler G."/>
            <person name="Francisco L."/>
            <person name="Fu Q."/>
            <person name="Gubbala S."/>
            <person name="Hale W."/>
            <person name="Han Y."/>
            <person name="Hemphill L."/>
            <person name="Highlander S.K."/>
            <person name="Hirani K."/>
            <person name="Hogues M."/>
            <person name="Jackson L."/>
            <person name="Jakkamsetti A."/>
            <person name="Javaid M."/>
            <person name="Jiang H."/>
            <person name="Korchina V."/>
            <person name="Kovar C."/>
            <person name="Lara F."/>
            <person name="Lee S."/>
            <person name="Mata R."/>
            <person name="Mathew T."/>
            <person name="Moen C."/>
            <person name="Morales K."/>
            <person name="Munidasa M."/>
            <person name="Nazareth L."/>
            <person name="Ngo R."/>
            <person name="Nguyen L."/>
            <person name="Okwuonu G."/>
            <person name="Ongeri F."/>
            <person name="Patil S."/>
            <person name="Petrosino J."/>
            <person name="Pham C."/>
            <person name="Pham P."/>
            <person name="Pu L.-L."/>
            <person name="Puazo M."/>
            <person name="Raj R."/>
            <person name="Reid J."/>
            <person name="Rouhana J."/>
            <person name="Saada N."/>
            <person name="Shang Y."/>
            <person name="Simmons D."/>
            <person name="Thornton R."/>
            <person name="Warren J."/>
            <person name="Weissenberger G."/>
            <person name="Zhang J."/>
            <person name="Zhang L."/>
            <person name="Zhou C."/>
            <person name="Zhu D."/>
            <person name="Muzny D."/>
            <person name="Worley K."/>
            <person name="Gibbs R."/>
        </authorList>
    </citation>
    <scope>NUCLEOTIDE SEQUENCE [LARGE SCALE GENOMIC DNA]</scope>
    <source>
        <strain evidence="2 3">ATCC 33300</strain>
    </source>
</reference>
<accession>C2FWX0</accession>
<dbReference type="Proteomes" id="UP000006241">
    <property type="component" value="Unassembled WGS sequence"/>
</dbReference>
<evidence type="ECO:0000259" key="1">
    <source>
        <dbReference type="PROSITE" id="PS50213"/>
    </source>
</evidence>
<gene>
    <name evidence="2" type="ORF">HMPREF0765_1826</name>
</gene>
<evidence type="ECO:0000313" key="3">
    <source>
        <dbReference type="Proteomes" id="UP000006241"/>
    </source>
</evidence>
<dbReference type="EMBL" id="ACHB01000043">
    <property type="protein sequence ID" value="EEI92599.1"/>
    <property type="molecule type" value="Genomic_DNA"/>
</dbReference>
<dbReference type="Gene3D" id="2.30.180.10">
    <property type="entry name" value="FAS1 domain"/>
    <property type="match status" value="4"/>
</dbReference>
<organism evidence="2 3">
    <name type="scientific">Sphingobacterium spiritivorum ATCC 33300</name>
    <dbReference type="NCBI Taxonomy" id="525372"/>
    <lineage>
        <taxon>Bacteria</taxon>
        <taxon>Pseudomonadati</taxon>
        <taxon>Bacteroidota</taxon>
        <taxon>Sphingobacteriia</taxon>
        <taxon>Sphingobacteriales</taxon>
        <taxon>Sphingobacteriaceae</taxon>
        <taxon>Sphingobacterium</taxon>
    </lineage>
</organism>
<sequence length="735" mass="82680">MQSAMKKVYPFVCSMFLIMFFYGCRKSELVSHYERPDWLKGNAWELLSSRPDQQLFLSAVEKTDMKGVLIGNGISTVLAPTDDAFRNYLNKKGYAGLDQVPLNELKKVVNYHIVYYAFDKLKFTNYQPQGVDKVEPLRAGLYYKHRTRSKDEISTLPDPVTGATRKIFHKDRFLPVFSNMHFSTKGIDAKSNYAYFYPESTWNDGGFNMSNARVQEYAIPTDNGYVYILDDVIEPLETLHTVLEKQTDYADFLHTYDRFRTLWYDAEATKNYAAAGDSLFIVKHGTLPHISSEWSYNGEGGIADYANLGELAYTAFNVFAPKNDALQSFFNSYWRNYYTDLKSVNFMPLALLMANHVYQENIVFPQEITGSKQLKSTFGSVIKFDPNQDVVSKGIASNGVYYGLNKVIVPDMFYSVTGPALQNPKYKIFLQMLVNTGLITTLMSRDLNYTLFIPSDEVILNTLYGDSYIFWNEGNPLVFGDEVVEVENTEGVKVAMSRQAQELFISNHIVSNNITQIAGKQVFRTRNPFSYVYVKNEGVSSSNAYNMNTNIKATKIAGSWFNGSAYEVETALLKETGTIKFTLSGATAAGNTLNEFSEFSKLLVQAGLMETGSQLSFMFGNNFVLFAPDNAAVLAGISSGKIPTVKADLAEYLKYYFVSVPDNSLSDYPFPGFHVEGSWITAKRNGQTFRTLTIKDSGTALNLTAYNGETATVTSEFPKIFSDGAVYRINKVFTK</sequence>
<evidence type="ECO:0000313" key="2">
    <source>
        <dbReference type="EMBL" id="EEI92599.1"/>
    </source>
</evidence>
<dbReference type="InterPro" id="IPR050904">
    <property type="entry name" value="Adhesion/Biosynth-related"/>
</dbReference>
<feature type="domain" description="FAS1" evidence="1">
    <location>
        <begin position="40"/>
        <end position="233"/>
    </location>
</feature>
<dbReference type="PANTHER" id="PTHR10900:SF77">
    <property type="entry name" value="FI19380P1"/>
    <property type="match status" value="1"/>
</dbReference>